<dbReference type="AlphaFoldDB" id="A0A0A1U0R3"/>
<gene>
    <name evidence="1" type="ORF">EIN_097760</name>
</gene>
<protein>
    <submittedName>
        <fullName evidence="1">1-O-acylceramide synthase, putative</fullName>
        <ecNumber evidence="1">2.3.1.43</ecNumber>
    </submittedName>
</protein>
<organism evidence="1 2">
    <name type="scientific">Entamoeba invadens IP1</name>
    <dbReference type="NCBI Taxonomy" id="370355"/>
    <lineage>
        <taxon>Eukaryota</taxon>
        <taxon>Amoebozoa</taxon>
        <taxon>Evosea</taxon>
        <taxon>Archamoebae</taxon>
        <taxon>Mastigamoebida</taxon>
        <taxon>Entamoebidae</taxon>
        <taxon>Entamoeba</taxon>
    </lineage>
</organism>
<keyword evidence="2" id="KW-1185">Reference proteome</keyword>
<dbReference type="RefSeq" id="XP_004254260.1">
    <property type="nucleotide sequence ID" value="XM_004254212.1"/>
</dbReference>
<dbReference type="EMBL" id="KB206860">
    <property type="protein sequence ID" value="ELP87489.1"/>
    <property type="molecule type" value="Genomic_DNA"/>
</dbReference>
<dbReference type="OrthoDB" id="27818at2759"/>
<dbReference type="InterPro" id="IPR003386">
    <property type="entry name" value="LACT/PDAT_acylTrfase"/>
</dbReference>
<evidence type="ECO:0000313" key="2">
    <source>
        <dbReference type="Proteomes" id="UP000014680"/>
    </source>
</evidence>
<dbReference type="OMA" id="VVNWLCY"/>
<dbReference type="SUPFAM" id="SSF53474">
    <property type="entry name" value="alpha/beta-Hydrolases"/>
    <property type="match status" value="1"/>
</dbReference>
<dbReference type="VEuPathDB" id="AmoebaDB:EIN_097760"/>
<dbReference type="Proteomes" id="UP000014680">
    <property type="component" value="Unassembled WGS sequence"/>
</dbReference>
<dbReference type="Pfam" id="PF02450">
    <property type="entry name" value="LCAT"/>
    <property type="match status" value="1"/>
</dbReference>
<dbReference type="GeneID" id="14886255"/>
<sequence length="406" mass="45464">MLVSFLLLAVVYSETCTRSPIVLIPGILSSILEGEVHIPSDAVVNLDDGCKREVKQKRLWVAIKDINPFVNDCYLGYLRPTYVASSNIQTEMTGVTVTVPKYGSTYALDSVDPNWPISLMTKAFHDLIKKFEKLGYKDGADMLGAPYDWRYFRFDEYSHKENWYENTKNLIKKAYDTYNSKVVIISHSMGGLMSYKLLDYVGKDFATKYIKRWAAMSTPWIGSVKATAAAFPGHNMDLPISATLFRSICRTMETCSLLFPNGGNTAFGSTPILTVKDTGKQYTVDNTKELLNTIGGDFAKQHTYIFENGIPSLYKKYNNNFPHGVETHCLYSAGYDTIETVIMATSDYDGKSSFSYADGDGTVNIQSLRYCEQLHAFNATNVGKADHTGMLDDKVSYKYLQPLICG</sequence>
<name>A0A0A1U0R3_ENTIV</name>
<reference evidence="1 2" key="1">
    <citation type="submission" date="2012-10" db="EMBL/GenBank/DDBJ databases">
        <authorList>
            <person name="Zafar N."/>
            <person name="Inman J."/>
            <person name="Hall N."/>
            <person name="Lorenzi H."/>
            <person name="Caler E."/>
        </authorList>
    </citation>
    <scope>NUCLEOTIDE SEQUENCE [LARGE SCALE GENOMIC DNA]</scope>
    <source>
        <strain evidence="1 2">IP1</strain>
    </source>
</reference>
<keyword evidence="1" id="KW-0808">Transferase</keyword>
<dbReference type="InterPro" id="IPR029058">
    <property type="entry name" value="AB_hydrolase_fold"/>
</dbReference>
<dbReference type="GO" id="GO:0006629">
    <property type="term" value="P:lipid metabolic process"/>
    <property type="evidence" value="ECO:0007669"/>
    <property type="project" value="InterPro"/>
</dbReference>
<dbReference type="Gene3D" id="3.40.50.1820">
    <property type="entry name" value="alpha/beta hydrolase"/>
    <property type="match status" value="2"/>
</dbReference>
<proteinExistence type="predicted"/>
<dbReference type="EC" id="2.3.1.43" evidence="1"/>
<dbReference type="KEGG" id="eiv:EIN_097760"/>
<dbReference type="PANTHER" id="PTHR11440">
    <property type="entry name" value="LECITHIN-CHOLESTEROL ACYLTRANSFERASE-RELATED"/>
    <property type="match status" value="1"/>
</dbReference>
<keyword evidence="1" id="KW-0012">Acyltransferase</keyword>
<evidence type="ECO:0000313" key="1">
    <source>
        <dbReference type="EMBL" id="ELP87489.1"/>
    </source>
</evidence>
<dbReference type="GO" id="GO:0004607">
    <property type="term" value="F:phosphatidylcholine-sterol O-acyltransferase activity"/>
    <property type="evidence" value="ECO:0007669"/>
    <property type="project" value="UniProtKB-EC"/>
</dbReference>
<accession>A0A0A1U0R3</accession>